<dbReference type="OrthoDB" id="3242741at2"/>
<evidence type="ECO:0000256" key="2">
    <source>
        <dbReference type="SAM" id="Phobius"/>
    </source>
</evidence>
<reference evidence="3 4" key="1">
    <citation type="submission" date="2019-10" db="EMBL/GenBank/DDBJ databases">
        <title>Bifidobacterium from non-human primates.</title>
        <authorList>
            <person name="Modesto M."/>
        </authorList>
    </citation>
    <scope>NUCLEOTIDE SEQUENCE [LARGE SCALE GENOMIC DNA]</scope>
    <source>
        <strain evidence="3 4">TREC</strain>
    </source>
</reference>
<name>A0A7K3TGK3_9BIFI</name>
<keyword evidence="2" id="KW-0472">Membrane</keyword>
<gene>
    <name evidence="3" type="ORF">GFD22_04435</name>
</gene>
<proteinExistence type="predicted"/>
<protein>
    <submittedName>
        <fullName evidence="3">Tripartite tricarboxylate transporter TctB family protein</fullName>
    </submittedName>
</protein>
<organism evidence="3 4">
    <name type="scientific">Bifidobacterium avesanii</name>
    <dbReference type="NCBI Taxonomy" id="1798157"/>
    <lineage>
        <taxon>Bacteria</taxon>
        <taxon>Bacillati</taxon>
        <taxon>Actinomycetota</taxon>
        <taxon>Actinomycetes</taxon>
        <taxon>Bifidobacteriales</taxon>
        <taxon>Bifidobacteriaceae</taxon>
        <taxon>Bifidobacterium</taxon>
    </lineage>
</organism>
<feature type="transmembrane region" description="Helical" evidence="2">
    <location>
        <begin position="121"/>
        <end position="142"/>
    </location>
</feature>
<sequence length="158" mass="17648">MPNRAERRAAAKREKRGIPQQYDRTRGRGRANMVDEYALQEKSRRLQEGIDDSGPWKPTARTEDVESETEYNVNPNYRNPSKGLTAPSSARGWFRAVSWTLIALAIIGFFVVMWVPNAPMWAIITVSAVFAVGVLSLFFVAAKSPRENPNVDAHGTAV</sequence>
<feature type="compositionally biased region" description="Polar residues" evidence="1">
    <location>
        <begin position="70"/>
        <end position="79"/>
    </location>
</feature>
<dbReference type="AlphaFoldDB" id="A0A7K3TGK3"/>
<keyword evidence="2" id="KW-1133">Transmembrane helix</keyword>
<dbReference type="RefSeq" id="WP_152350005.1">
    <property type="nucleotide sequence ID" value="NZ_WBSN01000004.1"/>
</dbReference>
<feature type="region of interest" description="Disordered" evidence="1">
    <location>
        <begin position="1"/>
        <end position="31"/>
    </location>
</feature>
<evidence type="ECO:0000313" key="4">
    <source>
        <dbReference type="Proteomes" id="UP000469763"/>
    </source>
</evidence>
<comment type="caution">
    <text evidence="3">The sequence shown here is derived from an EMBL/GenBank/DDBJ whole genome shotgun (WGS) entry which is preliminary data.</text>
</comment>
<accession>A0A7K3TGK3</accession>
<keyword evidence="4" id="KW-1185">Reference proteome</keyword>
<feature type="transmembrane region" description="Helical" evidence="2">
    <location>
        <begin position="96"/>
        <end position="115"/>
    </location>
</feature>
<dbReference type="EMBL" id="WHZY01000005">
    <property type="protein sequence ID" value="NEG78225.1"/>
    <property type="molecule type" value="Genomic_DNA"/>
</dbReference>
<dbReference type="Proteomes" id="UP000469763">
    <property type="component" value="Unassembled WGS sequence"/>
</dbReference>
<evidence type="ECO:0000313" key="3">
    <source>
        <dbReference type="EMBL" id="NEG78225.1"/>
    </source>
</evidence>
<keyword evidence="2" id="KW-0812">Transmembrane</keyword>
<feature type="region of interest" description="Disordered" evidence="1">
    <location>
        <begin position="43"/>
        <end position="87"/>
    </location>
</feature>
<feature type="compositionally biased region" description="Basic and acidic residues" evidence="1">
    <location>
        <begin position="1"/>
        <end position="12"/>
    </location>
</feature>
<evidence type="ECO:0000256" key="1">
    <source>
        <dbReference type="SAM" id="MobiDB-lite"/>
    </source>
</evidence>